<accession>A0A6A5WCS7</accession>
<dbReference type="PROSITE" id="PS00216">
    <property type="entry name" value="SUGAR_TRANSPORT_1"/>
    <property type="match status" value="1"/>
</dbReference>
<feature type="transmembrane region" description="Helical" evidence="7">
    <location>
        <begin position="415"/>
        <end position="434"/>
    </location>
</feature>
<dbReference type="PROSITE" id="PS50850">
    <property type="entry name" value="MFS"/>
    <property type="match status" value="1"/>
</dbReference>
<proteinExistence type="predicted"/>
<feature type="compositionally biased region" description="Low complexity" evidence="6">
    <location>
        <begin position="251"/>
        <end position="267"/>
    </location>
</feature>
<feature type="transmembrane region" description="Helical" evidence="7">
    <location>
        <begin position="120"/>
        <end position="138"/>
    </location>
</feature>
<keyword evidence="5 7" id="KW-0472">Membrane</keyword>
<feature type="transmembrane region" description="Helical" evidence="7">
    <location>
        <begin position="177"/>
        <end position="198"/>
    </location>
</feature>
<name>A0A6A5WCS7_9PLEO</name>
<feature type="transmembrane region" description="Helical" evidence="7">
    <location>
        <begin position="288"/>
        <end position="306"/>
    </location>
</feature>
<organism evidence="9 10">
    <name type="scientific">Amniculicola lignicola CBS 123094</name>
    <dbReference type="NCBI Taxonomy" id="1392246"/>
    <lineage>
        <taxon>Eukaryota</taxon>
        <taxon>Fungi</taxon>
        <taxon>Dikarya</taxon>
        <taxon>Ascomycota</taxon>
        <taxon>Pezizomycotina</taxon>
        <taxon>Dothideomycetes</taxon>
        <taxon>Pleosporomycetidae</taxon>
        <taxon>Pleosporales</taxon>
        <taxon>Amniculicolaceae</taxon>
        <taxon>Amniculicola</taxon>
    </lineage>
</organism>
<sequence>MAHAATMTQISPALRKKVLKVLFTSLLLDLISFTFILPLFPKLLEFYRDHEAAQHHASPTILGNILAGLNHYKNSFAKPINDRYDIVLLGGALGSLFSFLQAIASPIIGTLSDKYGRRTALLWSMAGNILSVALWVAATDFRTFLASRVVGGLSEGNVQLAMAIATDISDESQRGATMALVGVCFSIAFTFGPALGAWLSTITSIAANPFASAAAFSLFLILTETVYLYFCLPETLPTAATYTNGSAKTNANANANEHANGHANGQARVNGSAKGADKQPLVRTNSHTLLNATHFFFILFFSGMEFSLPFMTYDLFSFGSKDTGKLLGFIGLIASLLQGSVVRRTHPLRVVQMGVVSCTIAFFILGQATTQKGLYAAAALLAVTSATVVTGLNSLSSFEASAGERGNKLGNHRSFGQIGRSLGPLIFCTLYWWAGRETAYAAGATGMIAVCGLVFGGLKVPAGTEMVGKKRVK</sequence>
<evidence type="ECO:0000256" key="3">
    <source>
        <dbReference type="ARBA" id="ARBA00022692"/>
    </source>
</evidence>
<dbReference type="PANTHER" id="PTHR23504:SF31">
    <property type="entry name" value="MAJOR FACILITATOR SUPERFAMILY DOMAIN-CONTAINING PROTEIN 10"/>
    <property type="match status" value="1"/>
</dbReference>
<protein>
    <submittedName>
        <fullName evidence="9">MFS general substrate transporter</fullName>
    </submittedName>
</protein>
<dbReference type="Proteomes" id="UP000799779">
    <property type="component" value="Unassembled WGS sequence"/>
</dbReference>
<dbReference type="InterPro" id="IPR036259">
    <property type="entry name" value="MFS_trans_sf"/>
</dbReference>
<keyword evidence="3 7" id="KW-0812">Transmembrane</keyword>
<evidence type="ECO:0000313" key="10">
    <source>
        <dbReference type="Proteomes" id="UP000799779"/>
    </source>
</evidence>
<keyword evidence="2" id="KW-0813">Transport</keyword>
<dbReference type="EMBL" id="ML977600">
    <property type="protein sequence ID" value="KAF1998938.1"/>
    <property type="molecule type" value="Genomic_DNA"/>
</dbReference>
<comment type="subcellular location">
    <subcellularLocation>
        <location evidence="1">Membrane</location>
        <topology evidence="1">Multi-pass membrane protein</topology>
    </subcellularLocation>
</comment>
<dbReference type="AlphaFoldDB" id="A0A6A5WCS7"/>
<evidence type="ECO:0000256" key="7">
    <source>
        <dbReference type="SAM" id="Phobius"/>
    </source>
</evidence>
<feature type="domain" description="Major facilitator superfamily (MFS) profile" evidence="8">
    <location>
        <begin position="18"/>
        <end position="464"/>
    </location>
</feature>
<feature type="transmembrane region" description="Helical" evidence="7">
    <location>
        <begin position="21"/>
        <end position="40"/>
    </location>
</feature>
<feature type="transmembrane region" description="Helical" evidence="7">
    <location>
        <begin position="86"/>
        <end position="108"/>
    </location>
</feature>
<evidence type="ECO:0000256" key="2">
    <source>
        <dbReference type="ARBA" id="ARBA00022448"/>
    </source>
</evidence>
<evidence type="ECO:0000256" key="5">
    <source>
        <dbReference type="ARBA" id="ARBA00023136"/>
    </source>
</evidence>
<feature type="transmembrane region" description="Helical" evidence="7">
    <location>
        <begin position="350"/>
        <end position="368"/>
    </location>
</feature>
<evidence type="ECO:0000256" key="6">
    <source>
        <dbReference type="SAM" id="MobiDB-lite"/>
    </source>
</evidence>
<evidence type="ECO:0000259" key="8">
    <source>
        <dbReference type="PROSITE" id="PS50850"/>
    </source>
</evidence>
<gene>
    <name evidence="9" type="ORF">P154DRAFT_577553</name>
</gene>
<evidence type="ECO:0000313" key="9">
    <source>
        <dbReference type="EMBL" id="KAF1998938.1"/>
    </source>
</evidence>
<dbReference type="FunFam" id="1.20.1250.20:FF:000223">
    <property type="entry name" value="Major facilitator superfamily domain-containing protein"/>
    <property type="match status" value="1"/>
</dbReference>
<keyword evidence="4 7" id="KW-1133">Transmembrane helix</keyword>
<feature type="transmembrane region" description="Helical" evidence="7">
    <location>
        <begin position="210"/>
        <end position="230"/>
    </location>
</feature>
<dbReference type="GO" id="GO:0016020">
    <property type="term" value="C:membrane"/>
    <property type="evidence" value="ECO:0007669"/>
    <property type="project" value="UniProtKB-SubCell"/>
</dbReference>
<dbReference type="InterPro" id="IPR005829">
    <property type="entry name" value="Sugar_transporter_CS"/>
</dbReference>
<keyword evidence="10" id="KW-1185">Reference proteome</keyword>
<feature type="transmembrane region" description="Helical" evidence="7">
    <location>
        <begin position="144"/>
        <end position="165"/>
    </location>
</feature>
<evidence type="ECO:0000256" key="4">
    <source>
        <dbReference type="ARBA" id="ARBA00022989"/>
    </source>
</evidence>
<dbReference type="Gene3D" id="1.20.1250.20">
    <property type="entry name" value="MFS general substrate transporter like domains"/>
    <property type="match status" value="1"/>
</dbReference>
<dbReference type="PANTHER" id="PTHR23504">
    <property type="entry name" value="MAJOR FACILITATOR SUPERFAMILY DOMAIN-CONTAINING PROTEIN 10"/>
    <property type="match status" value="1"/>
</dbReference>
<dbReference type="InterPro" id="IPR020846">
    <property type="entry name" value="MFS_dom"/>
</dbReference>
<feature type="transmembrane region" description="Helical" evidence="7">
    <location>
        <begin position="440"/>
        <end position="461"/>
    </location>
</feature>
<feature type="region of interest" description="Disordered" evidence="6">
    <location>
        <begin position="251"/>
        <end position="273"/>
    </location>
</feature>
<dbReference type="SUPFAM" id="SSF103473">
    <property type="entry name" value="MFS general substrate transporter"/>
    <property type="match status" value="1"/>
</dbReference>
<dbReference type="GO" id="GO:0022857">
    <property type="term" value="F:transmembrane transporter activity"/>
    <property type="evidence" value="ECO:0007669"/>
    <property type="project" value="InterPro"/>
</dbReference>
<feature type="transmembrane region" description="Helical" evidence="7">
    <location>
        <begin position="326"/>
        <end position="343"/>
    </location>
</feature>
<feature type="transmembrane region" description="Helical" evidence="7">
    <location>
        <begin position="374"/>
        <end position="395"/>
    </location>
</feature>
<dbReference type="Pfam" id="PF07690">
    <property type="entry name" value="MFS_1"/>
    <property type="match status" value="1"/>
</dbReference>
<dbReference type="OrthoDB" id="196650at2759"/>
<dbReference type="InterPro" id="IPR011701">
    <property type="entry name" value="MFS"/>
</dbReference>
<reference evidence="9" key="1">
    <citation type="journal article" date="2020" name="Stud. Mycol.">
        <title>101 Dothideomycetes genomes: a test case for predicting lifestyles and emergence of pathogens.</title>
        <authorList>
            <person name="Haridas S."/>
            <person name="Albert R."/>
            <person name="Binder M."/>
            <person name="Bloem J."/>
            <person name="Labutti K."/>
            <person name="Salamov A."/>
            <person name="Andreopoulos B."/>
            <person name="Baker S."/>
            <person name="Barry K."/>
            <person name="Bills G."/>
            <person name="Bluhm B."/>
            <person name="Cannon C."/>
            <person name="Castanera R."/>
            <person name="Culley D."/>
            <person name="Daum C."/>
            <person name="Ezra D."/>
            <person name="Gonzalez J."/>
            <person name="Henrissat B."/>
            <person name="Kuo A."/>
            <person name="Liang C."/>
            <person name="Lipzen A."/>
            <person name="Lutzoni F."/>
            <person name="Magnuson J."/>
            <person name="Mondo S."/>
            <person name="Nolan M."/>
            <person name="Ohm R."/>
            <person name="Pangilinan J."/>
            <person name="Park H.-J."/>
            <person name="Ramirez L."/>
            <person name="Alfaro M."/>
            <person name="Sun H."/>
            <person name="Tritt A."/>
            <person name="Yoshinaga Y."/>
            <person name="Zwiers L.-H."/>
            <person name="Turgeon B."/>
            <person name="Goodwin S."/>
            <person name="Spatafora J."/>
            <person name="Crous P."/>
            <person name="Grigoriev I."/>
        </authorList>
    </citation>
    <scope>NUCLEOTIDE SEQUENCE</scope>
    <source>
        <strain evidence="9">CBS 123094</strain>
    </source>
</reference>
<evidence type="ECO:0000256" key="1">
    <source>
        <dbReference type="ARBA" id="ARBA00004141"/>
    </source>
</evidence>